<dbReference type="PANTHER" id="PTHR34047:SF8">
    <property type="entry name" value="PROTEIN YKFC"/>
    <property type="match status" value="1"/>
</dbReference>
<evidence type="ECO:0000313" key="3">
    <source>
        <dbReference type="EMBL" id="AGS44312.1"/>
    </source>
</evidence>
<accession>S5TFT6</accession>
<dbReference type="SUPFAM" id="SSF56672">
    <property type="entry name" value="DNA/RNA polymerases"/>
    <property type="match status" value="1"/>
</dbReference>
<feature type="region of interest" description="Disordered" evidence="1">
    <location>
        <begin position="181"/>
        <end position="202"/>
    </location>
</feature>
<keyword evidence="3" id="KW-0496">Mitochondrion</keyword>
<dbReference type="PROSITE" id="PS50878">
    <property type="entry name" value="RT_POL"/>
    <property type="match status" value="1"/>
</dbReference>
<dbReference type="GeneID" id="16694696"/>
<dbReference type="AlphaFoldDB" id="S5TFT6"/>
<feature type="region of interest" description="Disordered" evidence="1">
    <location>
        <begin position="121"/>
        <end position="140"/>
    </location>
</feature>
<dbReference type="EMBL" id="KC993187">
    <property type="protein sequence ID" value="AGS44312.1"/>
    <property type="molecule type" value="Genomic_DNA"/>
</dbReference>
<reference evidence="3" key="1">
    <citation type="submission" date="2013-04" db="EMBL/GenBank/DDBJ databases">
        <authorList>
            <person name="Hegedusova E."/>
            <person name="Fricova D."/>
            <person name="Brejova B."/>
            <person name="Nosek J."/>
        </authorList>
    </citation>
    <scope>NUCLEOTIDE SEQUENCE</scope>
    <source>
        <strain evidence="3">AS2.3656</strain>
    </source>
</reference>
<dbReference type="GO" id="GO:0005739">
    <property type="term" value="C:mitochondrion"/>
    <property type="evidence" value="ECO:0007669"/>
    <property type="project" value="UniProtKB-ARBA"/>
</dbReference>
<dbReference type="PANTHER" id="PTHR34047">
    <property type="entry name" value="NUCLEAR INTRON MATURASE 1, MITOCHONDRIAL-RELATED"/>
    <property type="match status" value="1"/>
</dbReference>
<name>S5TFT6_9ASCO</name>
<feature type="region of interest" description="Disordered" evidence="1">
    <location>
        <begin position="145"/>
        <end position="169"/>
    </location>
</feature>
<gene>
    <name evidence="3" type="primary">cob-I1</name>
</gene>
<dbReference type="InterPro" id="IPR051083">
    <property type="entry name" value="GrpII_Intron_Splice-Mob/Def"/>
</dbReference>
<dbReference type="RefSeq" id="YP_008475018.1">
    <property type="nucleotide sequence ID" value="NC_022162.1"/>
</dbReference>
<evidence type="ECO:0000259" key="2">
    <source>
        <dbReference type="PROSITE" id="PS50878"/>
    </source>
</evidence>
<evidence type="ECO:0000256" key="1">
    <source>
        <dbReference type="SAM" id="MobiDB-lite"/>
    </source>
</evidence>
<sequence length="803" mass="92087">CASVSSVESIASTMPIIVGLYHMVWIIASKYYDFGKSNKLEEWIAVWEQVIQSVFEQIIDNLRGFIYGYVKKLDTYKWNTHSQVVLIGIWRLFCIKAIINVSHYISYLYYAHCCKSTVDTLESDTQGPTDEKTLKSDDSELRELTATDNSNIDERNQSPRSSNDIDNDNIAKGDSELWTLMKPSNNQHESGKNPSRKPVRKTRPVLIVEVSKKLKKYVSKDGKYFNINELIGDPYFLIACYEEIKGKSGNMTKGIDNYTLDGINGKWFIKTAMKLKKGTYKFNPARLVEIPKSNGKTRTLSITSPSDKIVQKAFAVILEAIYEPLFKSSSYGFRPKLGVHDALHTVKLQGAAYSWVIQGVISKCFDSIPHYIIRREINKTIACPNTKAFINKLIAYPYVDKAGNTFKTQIGVPQGTVCSPVIANIVLHLLDQYMEDYATSFYKGKLRKHNPVYINLQYLRKKALDNKDYKLAIKYLVQMRRIPGYVPMDPNFRRLLYIRYVDDFIILVIGSMKECDKIRDDVTDFLLSKCGITLNKDKTTISSTKKHFYFLGAYIVNKDYVVYDKGLKIWKKGHIRSLVKAPISALEDILITNGLLKRNRLGKLFPKGRTNLFTASNYDIISWYNSKVNGILSFYSFASNFPKLSTIIWYLKASCALTLANKYKLKTMAKAFSKFGKNLTDPNTRISFRQPSNFKVTNKYQLGKPINLSNLERTINSSWSSKLTDTSFDMACCICGVTSNIEMHHFRKIANIKANLRFNGYKYSKLISDINRKQVPLCVYHHDLLHAGKLSRWEYSRIVEYKK</sequence>
<proteinExistence type="predicted"/>
<dbReference type="GO" id="GO:0006397">
    <property type="term" value="P:mRNA processing"/>
    <property type="evidence" value="ECO:0007669"/>
    <property type="project" value="InterPro"/>
</dbReference>
<dbReference type="Pfam" id="PF01348">
    <property type="entry name" value="Intron_maturas2"/>
    <property type="match status" value="1"/>
</dbReference>
<feature type="compositionally biased region" description="Basic and acidic residues" evidence="1">
    <location>
        <begin position="129"/>
        <end position="140"/>
    </location>
</feature>
<organism evidence="3">
    <name type="scientific">Candida oxycetoniae</name>
    <dbReference type="NCBI Taxonomy" id="497107"/>
    <lineage>
        <taxon>Eukaryota</taxon>
        <taxon>Fungi</taxon>
        <taxon>Dikarya</taxon>
        <taxon>Ascomycota</taxon>
        <taxon>Saccharomycotina</taxon>
        <taxon>Pichiomycetes</taxon>
        <taxon>Debaryomycetaceae</taxon>
        <taxon>Candida/Lodderomyces clade</taxon>
        <taxon>Candida</taxon>
    </lineage>
</organism>
<feature type="non-terminal residue" evidence="3">
    <location>
        <position position="1"/>
    </location>
</feature>
<protein>
    <recommendedName>
        <fullName evidence="2">Reverse transcriptase domain-containing protein</fullName>
    </recommendedName>
</protein>
<dbReference type="CDD" id="cd01651">
    <property type="entry name" value="RT_G2_intron"/>
    <property type="match status" value="1"/>
</dbReference>
<dbReference type="InterPro" id="IPR000477">
    <property type="entry name" value="RT_dom"/>
</dbReference>
<geneLocation type="mitochondrion" evidence="3"/>
<dbReference type="Pfam" id="PF00078">
    <property type="entry name" value="RVT_1"/>
    <property type="match status" value="1"/>
</dbReference>
<dbReference type="InterPro" id="IPR024937">
    <property type="entry name" value="Domain_X"/>
</dbReference>
<feature type="domain" description="Reverse transcriptase" evidence="2">
    <location>
        <begin position="271"/>
        <end position="555"/>
    </location>
</feature>
<dbReference type="InterPro" id="IPR043502">
    <property type="entry name" value="DNA/RNA_pol_sf"/>
</dbReference>